<keyword evidence="4 10" id="KW-1133">Transmembrane helix</keyword>
<keyword evidence="9" id="KW-0407">Ion channel</keyword>
<feature type="transmembrane region" description="Helical" evidence="10">
    <location>
        <begin position="244"/>
        <end position="265"/>
    </location>
</feature>
<accession>A0A4Q7S1G5</accession>
<keyword evidence="12" id="KW-1185">Reference proteome</keyword>
<evidence type="ECO:0000256" key="7">
    <source>
        <dbReference type="ARBA" id="ARBA00023173"/>
    </source>
</evidence>
<dbReference type="PANTHER" id="PTHR43427:SF6">
    <property type="entry name" value="CHLORIDE CHANNEL PROTEIN CLC-E"/>
    <property type="match status" value="1"/>
</dbReference>
<evidence type="ECO:0000313" key="12">
    <source>
        <dbReference type="Proteomes" id="UP000291078"/>
    </source>
</evidence>
<dbReference type="Proteomes" id="UP000291078">
    <property type="component" value="Unassembled WGS sequence"/>
</dbReference>
<feature type="transmembrane region" description="Helical" evidence="10">
    <location>
        <begin position="77"/>
        <end position="98"/>
    </location>
</feature>
<dbReference type="AlphaFoldDB" id="A0A4Q7S1G5"/>
<keyword evidence="5" id="KW-0406">Ion transport</keyword>
<evidence type="ECO:0000256" key="3">
    <source>
        <dbReference type="ARBA" id="ARBA00022692"/>
    </source>
</evidence>
<keyword evidence="7" id="KW-0869">Chloride channel</keyword>
<feature type="transmembrane region" description="Helical" evidence="10">
    <location>
        <begin position="173"/>
        <end position="197"/>
    </location>
</feature>
<feature type="transmembrane region" description="Helical" evidence="10">
    <location>
        <begin position="20"/>
        <end position="43"/>
    </location>
</feature>
<feature type="transmembrane region" description="Helical" evidence="10">
    <location>
        <begin position="344"/>
        <end position="364"/>
    </location>
</feature>
<evidence type="ECO:0000256" key="2">
    <source>
        <dbReference type="ARBA" id="ARBA00022448"/>
    </source>
</evidence>
<feature type="transmembrane region" description="Helical" evidence="10">
    <location>
        <begin position="309"/>
        <end position="332"/>
    </location>
</feature>
<dbReference type="InterPro" id="IPR050368">
    <property type="entry name" value="ClC-type_chloride_channel"/>
</dbReference>
<keyword evidence="6 10" id="KW-0472">Membrane</keyword>
<dbReference type="OrthoDB" id="3261015at2"/>
<keyword evidence="8" id="KW-0868">Chloride</keyword>
<evidence type="ECO:0000256" key="10">
    <source>
        <dbReference type="SAM" id="Phobius"/>
    </source>
</evidence>
<evidence type="ECO:0000313" key="11">
    <source>
        <dbReference type="EMBL" id="RZT39417.1"/>
    </source>
</evidence>
<feature type="transmembrane region" description="Helical" evidence="10">
    <location>
        <begin position="118"/>
        <end position="139"/>
    </location>
</feature>
<comment type="caution">
    <text evidence="11">The sequence shown here is derived from an EMBL/GenBank/DDBJ whole genome shotgun (WGS) entry which is preliminary data.</text>
</comment>
<dbReference type="PRINTS" id="PR00762">
    <property type="entry name" value="CLCHANNEL"/>
</dbReference>
<name>A0A4Q7S1G5_9BURK</name>
<feature type="transmembrane region" description="Helical" evidence="10">
    <location>
        <begin position="277"/>
        <end position="297"/>
    </location>
</feature>
<sequence length="453" mass="45984">MGARPHDLIVEPAPANVGWRLPLVAVLTAVGAGLGGMALAMLLHAIQHLAYHYSLAEVIGKESFLSGVAGASPLRRLAALITAGIVAGGGWFLLYRYGRPLVGIRRAVGEADADALPPRMPLVSTVCHALLQIVTVALGSPLGREVAPREIGALIGQRMAAAFALPAPLRRQIVAAGAGAGLAAVYNVPFAGALFTLEVLLQSFHPVTAALALCMSALAALVASLGLGAEVQYALPAFKVSPALLAWAVLSGPVAGVAAHFFARFTSAARAHAARGWRLAAFCLLNFTLIGALAMVFPELPGNGKGPALLGFTGHIALGLAATLLALKFTVLCTTLRSGAMGGLLTPGLACGALLGIIGAALWNSLLPEVPAGACAVVLAAAFLATSMQMPLTAIVLVGEFTHLQYDMLPALALAVAGSVCAQRLCAAQARKADAARAPVPAPPGRETGVSLP</sequence>
<feature type="transmembrane region" description="Helical" evidence="10">
    <location>
        <begin position="209"/>
        <end position="229"/>
    </location>
</feature>
<evidence type="ECO:0000256" key="8">
    <source>
        <dbReference type="ARBA" id="ARBA00023214"/>
    </source>
</evidence>
<dbReference type="InterPro" id="IPR001807">
    <property type="entry name" value="ClC"/>
</dbReference>
<dbReference type="Gene3D" id="1.10.3080.10">
    <property type="entry name" value="Clc chloride channel"/>
    <property type="match status" value="1"/>
</dbReference>
<proteinExistence type="predicted"/>
<protein>
    <submittedName>
        <fullName evidence="11">H+/Cl-antiporter ClcA</fullName>
    </submittedName>
</protein>
<organism evidence="11 12">
    <name type="scientific">Cupriavidus agavae</name>
    <dbReference type="NCBI Taxonomy" id="1001822"/>
    <lineage>
        <taxon>Bacteria</taxon>
        <taxon>Pseudomonadati</taxon>
        <taxon>Pseudomonadota</taxon>
        <taxon>Betaproteobacteria</taxon>
        <taxon>Burkholderiales</taxon>
        <taxon>Burkholderiaceae</taxon>
        <taxon>Cupriavidus</taxon>
    </lineage>
</organism>
<dbReference type="GO" id="GO:0005254">
    <property type="term" value="F:chloride channel activity"/>
    <property type="evidence" value="ECO:0007669"/>
    <property type="project" value="UniProtKB-KW"/>
</dbReference>
<dbReference type="Pfam" id="PF00654">
    <property type="entry name" value="Voltage_CLC"/>
    <property type="match status" value="1"/>
</dbReference>
<evidence type="ECO:0000256" key="6">
    <source>
        <dbReference type="ARBA" id="ARBA00023136"/>
    </source>
</evidence>
<evidence type="ECO:0000256" key="4">
    <source>
        <dbReference type="ARBA" id="ARBA00022989"/>
    </source>
</evidence>
<dbReference type="GO" id="GO:0034707">
    <property type="term" value="C:chloride channel complex"/>
    <property type="evidence" value="ECO:0007669"/>
    <property type="project" value="UniProtKB-KW"/>
</dbReference>
<gene>
    <name evidence="11" type="ORF">EV147_2612</name>
</gene>
<dbReference type="PANTHER" id="PTHR43427">
    <property type="entry name" value="CHLORIDE CHANNEL PROTEIN CLC-E"/>
    <property type="match status" value="1"/>
</dbReference>
<feature type="transmembrane region" description="Helical" evidence="10">
    <location>
        <begin position="370"/>
        <end position="398"/>
    </location>
</feature>
<evidence type="ECO:0000256" key="1">
    <source>
        <dbReference type="ARBA" id="ARBA00004141"/>
    </source>
</evidence>
<dbReference type="InterPro" id="IPR014743">
    <property type="entry name" value="Cl-channel_core"/>
</dbReference>
<evidence type="ECO:0000256" key="5">
    <source>
        <dbReference type="ARBA" id="ARBA00023065"/>
    </source>
</evidence>
<keyword evidence="2" id="KW-0813">Transport</keyword>
<reference evidence="11 12" key="1">
    <citation type="journal article" date="2015" name="Stand. Genomic Sci.">
        <title>Genomic Encyclopedia of Bacterial and Archaeal Type Strains, Phase III: the genomes of soil and plant-associated and newly described type strains.</title>
        <authorList>
            <person name="Whitman W.B."/>
            <person name="Woyke T."/>
            <person name="Klenk H.P."/>
            <person name="Zhou Y."/>
            <person name="Lilburn T.G."/>
            <person name="Beck B.J."/>
            <person name="De Vos P."/>
            <person name="Vandamme P."/>
            <person name="Eisen J.A."/>
            <person name="Garrity G."/>
            <person name="Hugenholtz P."/>
            <person name="Kyrpides N.C."/>
        </authorList>
    </citation>
    <scope>NUCLEOTIDE SEQUENCE [LARGE SCALE GENOMIC DNA]</scope>
    <source>
        <strain evidence="11 12">ASC-9842</strain>
    </source>
</reference>
<evidence type="ECO:0000256" key="9">
    <source>
        <dbReference type="ARBA" id="ARBA00023303"/>
    </source>
</evidence>
<comment type="subcellular location">
    <subcellularLocation>
        <location evidence="1">Membrane</location>
        <topology evidence="1">Multi-pass membrane protein</topology>
    </subcellularLocation>
</comment>
<keyword evidence="3 10" id="KW-0812">Transmembrane</keyword>
<dbReference type="EMBL" id="SGXM01000002">
    <property type="protein sequence ID" value="RZT39417.1"/>
    <property type="molecule type" value="Genomic_DNA"/>
</dbReference>
<dbReference type="RefSeq" id="WP_130391582.1">
    <property type="nucleotide sequence ID" value="NZ_SGXM01000002.1"/>
</dbReference>
<dbReference type="SUPFAM" id="SSF81340">
    <property type="entry name" value="Clc chloride channel"/>
    <property type="match status" value="1"/>
</dbReference>